<name>A0A0H2ZM68_PSEAB</name>
<sequence>MWSPRPPPQTHDKERDMSLSSPLPASSASPSPRVRDLYHALLDEPREHLEAAGEFLDQQLSLAATHDDDLPEDPADWPAWLDAGARRTAEAHAEYLRARRRGEGRRYFQVPSQAMHFIRSVAPTKLVDGAWLYGLLPHHGEERLRPLLETFLEELGDGVPARNHVLLYRRLLASIGSEEVEGLSDLHYLQGTQQLALGHLAADYLPEVIGYNLGYEQPPLHLLITTQELRELGFDSYYFQLHVTIDNAASGHARKALRALYDNLPQLGGRAAFLERVRNGYRLNEVGLSTEQVIDGFDLEEELLAMFERKRPYAAGMHSDRCRIGGRTVNQWLAVPGRFPAFLACLEEEGWIRRHADPRGSRFWNLIEGDRAAMFGVFTPYEQQLLYDWIAGDWQAPAPADRDPLAPLAEPATAGSDVDAEQVALRRELLRLSPEQGVARLLELMAPHRHHGPAGLLATRMFSQRWRAAHAQPE</sequence>
<evidence type="ECO:0000256" key="1">
    <source>
        <dbReference type="SAM" id="MobiDB-lite"/>
    </source>
</evidence>
<evidence type="ECO:0008006" key="4">
    <source>
        <dbReference type="Google" id="ProtNLM"/>
    </source>
</evidence>
<accession>A0A0H2ZM68</accession>
<dbReference type="KEGG" id="pau:PA14_36375"/>
<organism evidence="2 3">
    <name type="scientific">Pseudomonas aeruginosa (strain UCBPP-PA14)</name>
    <dbReference type="NCBI Taxonomy" id="208963"/>
    <lineage>
        <taxon>Bacteria</taxon>
        <taxon>Pseudomonadati</taxon>
        <taxon>Pseudomonadota</taxon>
        <taxon>Gammaproteobacteria</taxon>
        <taxon>Pseudomonadales</taxon>
        <taxon>Pseudomonadaceae</taxon>
        <taxon>Pseudomonas</taxon>
    </lineage>
</organism>
<gene>
    <name evidence="2" type="ordered locus">PA14_36375</name>
</gene>
<evidence type="ECO:0000313" key="2">
    <source>
        <dbReference type="EMBL" id="ABJ15684.1"/>
    </source>
</evidence>
<dbReference type="EMBL" id="CP000438">
    <property type="protein sequence ID" value="ABJ15684.1"/>
    <property type="molecule type" value="Genomic_DNA"/>
</dbReference>
<dbReference type="AlphaFoldDB" id="A0A0H2ZM68"/>
<dbReference type="SMART" id="SM01236">
    <property type="entry name" value="Haem_oxygenase_2"/>
    <property type="match status" value="1"/>
</dbReference>
<dbReference type="Pfam" id="PF14518">
    <property type="entry name" value="Haem_oxygenas_2"/>
    <property type="match status" value="1"/>
</dbReference>
<feature type="region of interest" description="Disordered" evidence="1">
    <location>
        <begin position="1"/>
        <end position="32"/>
    </location>
</feature>
<dbReference type="Gene3D" id="1.20.910.10">
    <property type="entry name" value="Heme oxygenase-like"/>
    <property type="match status" value="1"/>
</dbReference>
<feature type="compositionally biased region" description="Low complexity" evidence="1">
    <location>
        <begin position="18"/>
        <end position="32"/>
    </location>
</feature>
<dbReference type="Proteomes" id="UP000000653">
    <property type="component" value="Chromosome"/>
</dbReference>
<protein>
    <recommendedName>
        <fullName evidence="4">Iron-containing redox enzyme family protein</fullName>
    </recommendedName>
</protein>
<dbReference type="InterPro" id="IPR016084">
    <property type="entry name" value="Haem_Oase-like_multi-hlx"/>
</dbReference>
<evidence type="ECO:0000313" key="3">
    <source>
        <dbReference type="Proteomes" id="UP000000653"/>
    </source>
</evidence>
<proteinExistence type="predicted"/>
<reference evidence="2 3" key="1">
    <citation type="journal article" date="2006" name="Genome Biol.">
        <title>Genomic analysis reveals that Pseudomonas aeruginosa virulence is combinatorial.</title>
        <authorList>
            <person name="Lee D.G."/>
            <person name="Urbach J.M."/>
            <person name="Wu G."/>
            <person name="Liberati N.T."/>
            <person name="Feinbaum R.L."/>
            <person name="Miyata S."/>
            <person name="Diggins L.T."/>
            <person name="He J."/>
            <person name="Saucier M."/>
            <person name="Deziel E."/>
            <person name="Friedman L."/>
            <person name="Li L."/>
            <person name="Grills G."/>
            <person name="Montgomery K."/>
            <person name="Kucherlapati R."/>
            <person name="Rahme L.G."/>
            <person name="Ausubel F.M."/>
        </authorList>
    </citation>
    <scope>NUCLEOTIDE SEQUENCE [LARGE SCALE GENOMIC DNA]</scope>
    <source>
        <strain evidence="2 3">UCBPP-PA14</strain>
    </source>
</reference>
<dbReference type="HOGENOM" id="CLU_047825_1_0_6"/>